<proteinExistence type="predicted"/>
<dbReference type="RefSeq" id="WP_151621974.1">
    <property type="nucleotide sequence ID" value="NZ_CP043028.1"/>
</dbReference>
<dbReference type="AlphaFoldDB" id="A0A5P6VLZ4"/>
<dbReference type="EMBL" id="CP043028">
    <property type="protein sequence ID" value="QFJ53430.1"/>
    <property type="molecule type" value="Genomic_DNA"/>
</dbReference>
<protein>
    <submittedName>
        <fullName evidence="1">Uncharacterized protein</fullName>
    </submittedName>
</protein>
<name>A0A5P6VLZ4_PSEXY</name>
<evidence type="ECO:0000313" key="1">
    <source>
        <dbReference type="EMBL" id="QFJ53430.1"/>
    </source>
</evidence>
<gene>
    <name evidence="1" type="ORF">FXF36_00345</name>
</gene>
<dbReference type="KEGG" id="pxv:FXF36_00345"/>
<sequence>MDCFEKLPLEIKETLAKTTWDYLNGDLDKIATHAQYEVIKNRTALIARIQEKMNPDYFCHFDDDNRKKLWDEVVEELLKLQSDDCPLKKGGPKVIFKSSLLLEYCSTVLDYEAEFVFDAALGMISSYPESNSYELRLPDFSDLCIKDYEIERIMWLGVERLNDQKFDFNFGRDNSSSCYDSIKLFDDINISKYGDITFTPTMFTKALALSATIIPGAYGTQRILAQLPNKYDRRLYWFLSNRKIKAEWSIRCNTPIIECTISELAKILHVNHNPIHYSTLKAHYLIPAKENMEKIHEMPFQFDFGSWAELSANKKEAVVTIMIREYKLPIYWEYLKYSEYKANDLTNE</sequence>
<evidence type="ECO:0000313" key="2">
    <source>
        <dbReference type="Proteomes" id="UP000327030"/>
    </source>
</evidence>
<organism evidence="1 2">
    <name type="scientific">Pseudobutyrivibrio xylanivorans</name>
    <dbReference type="NCBI Taxonomy" id="185007"/>
    <lineage>
        <taxon>Bacteria</taxon>
        <taxon>Bacillati</taxon>
        <taxon>Bacillota</taxon>
        <taxon>Clostridia</taxon>
        <taxon>Lachnospirales</taxon>
        <taxon>Lachnospiraceae</taxon>
        <taxon>Pseudobutyrivibrio</taxon>
    </lineage>
</organism>
<dbReference type="Proteomes" id="UP000327030">
    <property type="component" value="Chromosome 1"/>
</dbReference>
<accession>A0A5P6VLZ4</accession>
<reference evidence="2" key="1">
    <citation type="submission" date="2019-08" db="EMBL/GenBank/DDBJ databases">
        <title>Complete Genome Sequence of the Polysaccharide-Degrading Rumen Bacterium Pseudobutyrivibrio xylanivorans MA3014.</title>
        <authorList>
            <person name="Palevich N."/>
            <person name="Maclean P.H."/>
            <person name="Kelly W.J."/>
            <person name="Leahy S.C."/>
            <person name="Rakonjac J."/>
            <person name="Attwood G.T."/>
        </authorList>
    </citation>
    <scope>NUCLEOTIDE SEQUENCE [LARGE SCALE GENOMIC DNA]</scope>
    <source>
        <strain evidence="2">MA3014</strain>
    </source>
</reference>